<comment type="caution">
    <text evidence="4">The sequence shown here is derived from an EMBL/GenBank/DDBJ whole genome shotgun (WGS) entry which is preliminary data.</text>
</comment>
<evidence type="ECO:0000313" key="5">
    <source>
        <dbReference type="Proteomes" id="UP001597520"/>
    </source>
</evidence>
<evidence type="ECO:0000256" key="1">
    <source>
        <dbReference type="ARBA" id="ARBA00022729"/>
    </source>
</evidence>
<evidence type="ECO:0000259" key="3">
    <source>
        <dbReference type="PROSITE" id="PS51272"/>
    </source>
</evidence>
<accession>A0ABW5T540</accession>
<keyword evidence="5" id="KW-1185">Reference proteome</keyword>
<sequence>MTRICHKGKLTAGVVCLVMLSGLITEHAASEEEDVFSDVAGGYWAEPEIEDMAERGYVSGYPDGTFKPERDINRGQAAAMLVSALDLPVNQNAASSFQDLGPDSYFTPYSEAVHEAGIMTGRKNNTEFAPSMKLTREQMASLLTAAYDLIPFEDKNVEVQDLEQAHDSHRENIATLDQYFITRTENGIFRPKEHVSRAQFTVFMERAITADTSLWRRVTEMELVDENTVDVHLNKRIEASEIEAADFSLTPRNVDTNPPGTVPEEPEIHDIEVSHNTENPAEWTTVRLTTSTLDLTFDYSLGIHNRRAYMP</sequence>
<organism evidence="4 5">
    <name type="scientific">Salibacterium lacus</name>
    <dbReference type="NCBI Taxonomy" id="1898109"/>
    <lineage>
        <taxon>Bacteria</taxon>
        <taxon>Bacillati</taxon>
        <taxon>Bacillota</taxon>
        <taxon>Bacilli</taxon>
        <taxon>Bacillales</taxon>
        <taxon>Bacillaceae</taxon>
    </lineage>
</organism>
<dbReference type="InterPro" id="IPR051465">
    <property type="entry name" value="Cell_Envelope_Struct_Comp"/>
</dbReference>
<feature type="domain" description="SLH" evidence="3">
    <location>
        <begin position="32"/>
        <end position="95"/>
    </location>
</feature>
<reference evidence="5" key="1">
    <citation type="journal article" date="2019" name="Int. J. Syst. Evol. Microbiol.">
        <title>The Global Catalogue of Microorganisms (GCM) 10K type strain sequencing project: providing services to taxonomists for standard genome sequencing and annotation.</title>
        <authorList>
            <consortium name="The Broad Institute Genomics Platform"/>
            <consortium name="The Broad Institute Genome Sequencing Center for Infectious Disease"/>
            <person name="Wu L."/>
            <person name="Ma J."/>
        </authorList>
    </citation>
    <scope>NUCLEOTIDE SEQUENCE [LARGE SCALE GENOMIC DNA]</scope>
    <source>
        <strain evidence="5">KCTC 33792</strain>
    </source>
</reference>
<dbReference type="PANTHER" id="PTHR43308:SF5">
    <property type="entry name" value="S-LAYER PROTEIN _ PEPTIDOGLYCAN ENDO-BETA-N-ACETYLGLUCOSAMINIDASE"/>
    <property type="match status" value="1"/>
</dbReference>
<dbReference type="Pfam" id="PF00395">
    <property type="entry name" value="SLH"/>
    <property type="match status" value="2"/>
</dbReference>
<dbReference type="PANTHER" id="PTHR43308">
    <property type="entry name" value="OUTER MEMBRANE PROTEIN ALPHA-RELATED"/>
    <property type="match status" value="1"/>
</dbReference>
<protein>
    <submittedName>
        <fullName evidence="4">S-layer homology domain-containing protein</fullName>
    </submittedName>
</protein>
<feature type="domain" description="SLH" evidence="3">
    <location>
        <begin position="96"/>
        <end position="157"/>
    </location>
</feature>
<evidence type="ECO:0000313" key="4">
    <source>
        <dbReference type="EMBL" id="MFD2706297.1"/>
    </source>
</evidence>
<evidence type="ECO:0000256" key="2">
    <source>
        <dbReference type="SAM" id="SignalP"/>
    </source>
</evidence>
<dbReference type="InterPro" id="IPR001119">
    <property type="entry name" value="SLH_dom"/>
</dbReference>
<dbReference type="Proteomes" id="UP001597520">
    <property type="component" value="Unassembled WGS sequence"/>
</dbReference>
<dbReference type="PROSITE" id="PS51272">
    <property type="entry name" value="SLH"/>
    <property type="match status" value="2"/>
</dbReference>
<feature type="signal peptide" evidence="2">
    <location>
        <begin position="1"/>
        <end position="28"/>
    </location>
</feature>
<name>A0ABW5T540_9BACI</name>
<dbReference type="EMBL" id="JBHUML010000003">
    <property type="protein sequence ID" value="MFD2706297.1"/>
    <property type="molecule type" value="Genomic_DNA"/>
</dbReference>
<keyword evidence="1 2" id="KW-0732">Signal</keyword>
<gene>
    <name evidence="4" type="ORF">ACFSUB_12545</name>
</gene>
<proteinExistence type="predicted"/>
<dbReference type="RefSeq" id="WP_380713595.1">
    <property type="nucleotide sequence ID" value="NZ_JBHUML010000003.1"/>
</dbReference>
<feature type="chain" id="PRO_5047542066" evidence="2">
    <location>
        <begin position="29"/>
        <end position="311"/>
    </location>
</feature>